<accession>K2GJZ4</accession>
<evidence type="ECO:0000313" key="3">
    <source>
        <dbReference type="Proteomes" id="UP000011746"/>
    </source>
</evidence>
<reference evidence="1" key="3">
    <citation type="submission" date="2016-11" db="EMBL/GenBank/DDBJ databases">
        <title>Salimicrobium jeotgali MJ3, isolated from Myulchi jeot, a traditional Korean fermented seafood.</title>
        <authorList>
            <person name="Kim K.H."/>
            <person name="Jeon C.O."/>
            <person name="Jin H.M."/>
        </authorList>
    </citation>
    <scope>NUCLEOTIDE SEQUENCE</scope>
    <source>
        <strain evidence="1">MJ3</strain>
    </source>
</reference>
<keyword evidence="3" id="KW-1185">Reference proteome</keyword>
<dbReference type="EMBL" id="CP011361">
    <property type="protein sequence ID" value="AKG03376.1"/>
    <property type="molecule type" value="Genomic_DNA"/>
</dbReference>
<dbReference type="RefSeq" id="WP_008591981.1">
    <property type="nucleotide sequence ID" value="NZ_AMPQ01000041.1"/>
</dbReference>
<evidence type="ECO:0000313" key="4">
    <source>
        <dbReference type="Proteomes" id="UP000092654"/>
    </source>
</evidence>
<evidence type="ECO:0000313" key="2">
    <source>
        <dbReference type="EMBL" id="EKE30759.1"/>
    </source>
</evidence>
<evidence type="ECO:0000313" key="1">
    <source>
        <dbReference type="EMBL" id="AKG03376.1"/>
    </source>
</evidence>
<proteinExistence type="predicted"/>
<protein>
    <recommendedName>
        <fullName evidence="5">Sporadically distributed protein, TIGR04141 family</fullName>
    </recommendedName>
</protein>
<organism evidence="2 3">
    <name type="scientific">Salimicrobium jeotgali</name>
    <dbReference type="NCBI Taxonomy" id="1230341"/>
    <lineage>
        <taxon>Bacteria</taxon>
        <taxon>Bacillati</taxon>
        <taxon>Bacillota</taxon>
        <taxon>Bacilli</taxon>
        <taxon>Bacillales</taxon>
        <taxon>Bacillaceae</taxon>
        <taxon>Salimicrobium</taxon>
    </lineage>
</organism>
<dbReference type="eggNOG" id="ENOG502ZAAI">
    <property type="taxonomic scope" value="Bacteria"/>
</dbReference>
<dbReference type="KEGG" id="sje:AAV35_000305"/>
<dbReference type="OrthoDB" id="2973047at2"/>
<dbReference type="PATRIC" id="fig|1230341.3.peg.2388"/>
<dbReference type="STRING" id="1230341.AAV35_000305"/>
<dbReference type="Pfam" id="PF19614">
    <property type="entry name" value="DUF6119"/>
    <property type="match status" value="1"/>
</dbReference>
<dbReference type="AlphaFoldDB" id="K2GJZ4"/>
<dbReference type="Proteomes" id="UP000092654">
    <property type="component" value="Chromosome"/>
</dbReference>
<dbReference type="EMBL" id="AMPQ01000041">
    <property type="protein sequence ID" value="EKE30759.1"/>
    <property type="molecule type" value="Genomic_DNA"/>
</dbReference>
<gene>
    <name evidence="1" type="ORF">AAV35_000305</name>
    <name evidence="2" type="ORF">MJ3_11870</name>
</gene>
<dbReference type="Proteomes" id="UP000011746">
    <property type="component" value="Unassembled WGS sequence"/>
</dbReference>
<evidence type="ECO:0008006" key="5">
    <source>
        <dbReference type="Google" id="ProtNLM"/>
    </source>
</evidence>
<reference evidence="4" key="2">
    <citation type="submission" date="2015-06" db="EMBL/GenBank/DDBJ databases">
        <title>Salimicrobium jeotgali MJ3, isolated from Myulchi jeot, a traditional Korean fermented seafood.</title>
        <authorList>
            <person name="Kim K.H."/>
            <person name="Jeon C.O."/>
            <person name="Jin H.M."/>
        </authorList>
    </citation>
    <scope>NUCLEOTIDE SEQUENCE [LARGE SCALE GENOMIC DNA]</scope>
    <source>
        <strain evidence="4">MJ3</strain>
    </source>
</reference>
<dbReference type="NCBIfam" id="TIGR04141">
    <property type="entry name" value="TIGR04141 family sporadically distributed protein"/>
    <property type="match status" value="1"/>
</dbReference>
<dbReference type="InterPro" id="IPR026487">
    <property type="entry name" value="CHP04141"/>
</dbReference>
<reference evidence="2 3" key="1">
    <citation type="journal article" date="2012" name="J. Bacteriol.">
        <title>Draft Genome Sequence of Salimicrobium sp. Strain MJ3, Isolated from Myulchi-Jeot, Korean Fermented Seafood.</title>
        <authorList>
            <person name="Lee S.H."/>
            <person name="Jung J.Y."/>
            <person name="Jeon C.O."/>
        </authorList>
    </citation>
    <scope>NUCLEOTIDE SEQUENCE [LARGE SCALE GENOMIC DNA]</scope>
    <source>
        <strain evidence="2 3">MJ3</strain>
    </source>
</reference>
<name>K2GJZ4_9BACI</name>
<sequence>MEFSIYKQSISRDDFIANIREKGLHRIGEPRHYESKIEVDGEEIIEEVTVDFFFKLEDDKVLEIDWASYWNRFFEVSADDSKTVETAFGIIIITFSDRVYSISMGRGYIFASKAAEVEFGFDIAEIIHDEESVEVKSARFFKKAKSRSLTQYNASSFVTNEIGESHELLVSKINLKDKYSNLLLYKYTEKMKFGSAVKIVVDNYQPEEVLDIVLELNYLLNNEEKSGSLPRMQLIKANEDHAPLIADLNRNLIGDIKANNSSVSLSYFVEEDGDVFVNPLADSEIELIYKKSYVLDKFTVASIGEKLTEIGCEEIDKVSIRTINDSNKIPLMKLVDYRIRLNSKEYCLYRGKWATFNDSYIDYIEKEIARVNEYIVLDEEYNITNSRLEEGRRTQHSDTEKYDQVQYDEYPYNIYLEQKYNYQLLDRKKLNNRFPTVEFADLYDKDEKELIHVKIGSTADFRYCIQQSLHSVEIFNSHDDVLQEYEITDVKKISILLVTGLQRIFNSDGSVDFSNINSIYFKIELIEWFMKVITLGYTPEIKIAKK</sequence>